<dbReference type="PANTHER" id="PTHR30290">
    <property type="entry name" value="PERIPLASMIC BINDING COMPONENT OF ABC TRANSPORTER"/>
    <property type="match status" value="1"/>
</dbReference>
<protein>
    <submittedName>
        <fullName evidence="2">Peptide ABC transporter</fullName>
    </submittedName>
</protein>
<dbReference type="PROSITE" id="PS51257">
    <property type="entry name" value="PROKAR_LIPOPROTEIN"/>
    <property type="match status" value="1"/>
</dbReference>
<dbReference type="Gene3D" id="3.90.76.10">
    <property type="entry name" value="Dipeptide-binding Protein, Domain 1"/>
    <property type="match status" value="1"/>
</dbReference>
<dbReference type="Pfam" id="PF00496">
    <property type="entry name" value="SBP_bac_5"/>
    <property type="match status" value="1"/>
</dbReference>
<reference evidence="2 3" key="1">
    <citation type="submission" date="2019-12" db="EMBL/GenBank/DDBJ databases">
        <title>Corynebacterium sp. nov., isolated from feces of the Anser Albifrons in China.</title>
        <authorList>
            <person name="Liu Q."/>
        </authorList>
    </citation>
    <scope>NUCLEOTIDE SEQUENCE [LARGE SCALE GENOMIC DNA]</scope>
    <source>
        <strain evidence="2 3">4H37-19</strain>
    </source>
</reference>
<organism evidence="2 3">
    <name type="scientific">Corynebacterium poyangense</name>
    <dbReference type="NCBI Taxonomy" id="2684405"/>
    <lineage>
        <taxon>Bacteria</taxon>
        <taxon>Bacillati</taxon>
        <taxon>Actinomycetota</taxon>
        <taxon>Actinomycetes</taxon>
        <taxon>Mycobacteriales</taxon>
        <taxon>Corynebacteriaceae</taxon>
        <taxon>Corynebacterium</taxon>
    </lineage>
</organism>
<dbReference type="SUPFAM" id="SSF53850">
    <property type="entry name" value="Periplasmic binding protein-like II"/>
    <property type="match status" value="1"/>
</dbReference>
<accession>A0A7H0SP50</accession>
<dbReference type="RefSeq" id="WP_187973641.1">
    <property type="nucleotide sequence ID" value="NZ_CP046884.1"/>
</dbReference>
<dbReference type="PANTHER" id="PTHR30290:SF65">
    <property type="entry name" value="MONOACYL PHOSPHATIDYLINOSITOL TETRAMANNOSIDE-BINDING PROTEIN LPQW-RELATED"/>
    <property type="match status" value="1"/>
</dbReference>
<dbReference type="AlphaFoldDB" id="A0A7H0SP50"/>
<dbReference type="GO" id="GO:1904680">
    <property type="term" value="F:peptide transmembrane transporter activity"/>
    <property type="evidence" value="ECO:0007669"/>
    <property type="project" value="TreeGrafter"/>
</dbReference>
<dbReference type="Gene3D" id="3.40.190.10">
    <property type="entry name" value="Periplasmic binding protein-like II"/>
    <property type="match status" value="1"/>
</dbReference>
<name>A0A7H0SP50_9CORY</name>
<sequence>MWVRELSSRAGAIILSTLLALGLGACQALDNISNDADSDVVYLTHRAVLSTNAASAEGVSTDASLLSARIFPGAMISGPGGQLLPNTDVISAEAIPGPKLQVRYTINPAAVYSDGQPLNCEDYLLAFIAAVMPSLFGSHLPLYQHAESLDCEPGSKTFTVHFEEGYGQRWREFFGPGTVLPFHKIVERANVDTPTAVKALKSFDKATLAPIAEVWRHGFDVAHFDPELQVSFGPYHITAVTDSGDIHVEANPQYYGNPPKLDSLTFRPRNSEQASHNASAAIVGDVLDGNLDDFLGQDNTQPLEQKSVVGERTDTLTLASGGVFAEVTARRALAACIDNAAVAKASSDNAGVQVPPVNTRVVSQPDPLYPRISQAIAPEIPGYVQNHADLSGKTIRLAYHGPNKRYQAMVQALGESCKTQGITVEDVSTADTTLADLVDARNPEEGFVDAFLSPVDPQNNVDLEPADPGRQNEILKTEQALWKNIVTIPLAAEPRSFAIDHRIGNVVVYTGPAGIGWNMDRWQLKATP</sequence>
<dbReference type="GO" id="GO:0015833">
    <property type="term" value="P:peptide transport"/>
    <property type="evidence" value="ECO:0007669"/>
    <property type="project" value="TreeGrafter"/>
</dbReference>
<evidence type="ECO:0000259" key="1">
    <source>
        <dbReference type="Pfam" id="PF00496"/>
    </source>
</evidence>
<evidence type="ECO:0000313" key="2">
    <source>
        <dbReference type="EMBL" id="QNQ90325.1"/>
    </source>
</evidence>
<proteinExistence type="predicted"/>
<evidence type="ECO:0000313" key="3">
    <source>
        <dbReference type="Proteomes" id="UP000516320"/>
    </source>
</evidence>
<dbReference type="Proteomes" id="UP000516320">
    <property type="component" value="Chromosome"/>
</dbReference>
<gene>
    <name evidence="2" type="ORF">GP475_06490</name>
</gene>
<dbReference type="EMBL" id="CP046884">
    <property type="protein sequence ID" value="QNQ90325.1"/>
    <property type="molecule type" value="Genomic_DNA"/>
</dbReference>
<dbReference type="InterPro" id="IPR039424">
    <property type="entry name" value="SBP_5"/>
</dbReference>
<feature type="domain" description="Solute-binding protein family 5" evidence="1">
    <location>
        <begin position="99"/>
        <end position="430"/>
    </location>
</feature>
<dbReference type="InterPro" id="IPR000914">
    <property type="entry name" value="SBP_5_dom"/>
</dbReference>
<keyword evidence="3" id="KW-1185">Reference proteome</keyword>
<dbReference type="KEGG" id="cpoy:GP475_06490"/>